<dbReference type="RefSeq" id="WP_157104981.1">
    <property type="nucleotide sequence ID" value="NZ_JAAXOM010000007.1"/>
</dbReference>
<evidence type="ECO:0000313" key="3">
    <source>
        <dbReference type="Proteomes" id="UP000572007"/>
    </source>
</evidence>
<proteinExistence type="predicted"/>
<keyword evidence="1" id="KW-1133">Transmembrane helix</keyword>
<feature type="transmembrane region" description="Helical" evidence="1">
    <location>
        <begin position="100"/>
        <end position="119"/>
    </location>
</feature>
<feature type="transmembrane region" description="Helical" evidence="1">
    <location>
        <begin position="69"/>
        <end position="88"/>
    </location>
</feature>
<name>A0A846WDT9_9NOCA</name>
<dbReference type="AlphaFoldDB" id="A0A846WDT9"/>
<keyword evidence="1" id="KW-0812">Transmembrane</keyword>
<feature type="transmembrane region" description="Helical" evidence="1">
    <location>
        <begin position="39"/>
        <end position="62"/>
    </location>
</feature>
<reference evidence="2 3" key="1">
    <citation type="submission" date="2020-04" db="EMBL/GenBank/DDBJ databases">
        <title>MicrobeNet Type strains.</title>
        <authorList>
            <person name="Nicholson A.C."/>
        </authorList>
    </citation>
    <scope>NUCLEOTIDE SEQUENCE [LARGE SCALE GENOMIC DNA]</scope>
    <source>
        <strain evidence="2 3">DSM 44960</strain>
    </source>
</reference>
<organism evidence="2 3">
    <name type="scientific">Nocardia coubleae</name>
    <dbReference type="NCBI Taxonomy" id="356147"/>
    <lineage>
        <taxon>Bacteria</taxon>
        <taxon>Bacillati</taxon>
        <taxon>Actinomycetota</taxon>
        <taxon>Actinomycetes</taxon>
        <taxon>Mycobacteriales</taxon>
        <taxon>Nocardiaceae</taxon>
        <taxon>Nocardia</taxon>
    </lineage>
</organism>
<evidence type="ECO:0000256" key="1">
    <source>
        <dbReference type="SAM" id="Phobius"/>
    </source>
</evidence>
<evidence type="ECO:0000313" key="2">
    <source>
        <dbReference type="EMBL" id="NKX90717.1"/>
    </source>
</evidence>
<keyword evidence="3" id="KW-1185">Reference proteome</keyword>
<protein>
    <submittedName>
        <fullName evidence="2">Uncharacterized protein</fullName>
    </submittedName>
</protein>
<gene>
    <name evidence="2" type="ORF">HGA10_25860</name>
</gene>
<sequence>MVGAVMTYSHPGAFECVGKMVAQPDDSFRCDEESLAAEALFYIVVCAVVSVLLLIGALLLFLRTTAGRVIVMVATALSALVGVGFFVTDTISVGLFRGPIIGLTPAVLSIVALGFAAAPSTGRWISAARSQPRYPQPNYRPY</sequence>
<accession>A0A846WDT9</accession>
<dbReference type="EMBL" id="JAAXOM010000007">
    <property type="protein sequence ID" value="NKX90717.1"/>
    <property type="molecule type" value="Genomic_DNA"/>
</dbReference>
<keyword evidence="1" id="KW-0472">Membrane</keyword>
<dbReference type="Proteomes" id="UP000572007">
    <property type="component" value="Unassembled WGS sequence"/>
</dbReference>
<comment type="caution">
    <text evidence="2">The sequence shown here is derived from an EMBL/GenBank/DDBJ whole genome shotgun (WGS) entry which is preliminary data.</text>
</comment>